<dbReference type="Proteomes" id="UP000599688">
    <property type="component" value="Unassembled WGS sequence"/>
</dbReference>
<dbReference type="InterPro" id="IPR036514">
    <property type="entry name" value="SGNH_hydro_sf"/>
</dbReference>
<dbReference type="SUPFAM" id="SSF52266">
    <property type="entry name" value="SGNH hydrolase"/>
    <property type="match status" value="1"/>
</dbReference>
<proteinExistence type="predicted"/>
<dbReference type="Gene3D" id="3.40.50.1110">
    <property type="entry name" value="SGNH hydrolase"/>
    <property type="match status" value="1"/>
</dbReference>
<organism evidence="1 2">
    <name type="scientific">Psychroflexus salis</name>
    <dbReference type="NCBI Taxonomy" id="1526574"/>
    <lineage>
        <taxon>Bacteria</taxon>
        <taxon>Pseudomonadati</taxon>
        <taxon>Bacteroidota</taxon>
        <taxon>Flavobacteriia</taxon>
        <taxon>Flavobacteriales</taxon>
        <taxon>Flavobacteriaceae</taxon>
        <taxon>Psychroflexus</taxon>
    </lineage>
</organism>
<protein>
    <recommendedName>
        <fullName evidence="3">SGNH/GDSL hydrolase family protein</fullName>
    </recommendedName>
</protein>
<sequence length="205" mass="23609">MSDSLALARPIPEVCEYKETWPSLLRAKGYFNIHQVSIGGATSKEILKQVHYHKMFYPDIVILQVGIVDCVPRFMSRLELDISYSLGNLGKKIRAFCNKKSIRKYRKISYVNENEFKSNLIKFKSHFENSKIIVLGIIPAADEYEKLVPGVKDKIENYNHIIFNTFKNVIKTDNVVLQNGLMSDQHHLNAKGHNILFNQIIKVID</sequence>
<accession>A0A917E6Y0</accession>
<name>A0A917E6Y0_9FLAO</name>
<evidence type="ECO:0008006" key="3">
    <source>
        <dbReference type="Google" id="ProtNLM"/>
    </source>
</evidence>
<evidence type="ECO:0000313" key="1">
    <source>
        <dbReference type="EMBL" id="GGE10737.1"/>
    </source>
</evidence>
<dbReference type="GO" id="GO:0016788">
    <property type="term" value="F:hydrolase activity, acting on ester bonds"/>
    <property type="evidence" value="ECO:0007669"/>
    <property type="project" value="UniProtKB-ARBA"/>
</dbReference>
<evidence type="ECO:0000313" key="2">
    <source>
        <dbReference type="Proteomes" id="UP000599688"/>
    </source>
</evidence>
<dbReference type="AlphaFoldDB" id="A0A917E6Y0"/>
<comment type="caution">
    <text evidence="1">The sequence shown here is derived from an EMBL/GenBank/DDBJ whole genome shotgun (WGS) entry which is preliminary data.</text>
</comment>
<dbReference type="RefSeq" id="WP_188405733.1">
    <property type="nucleotide sequence ID" value="NZ_BMGL01000005.1"/>
</dbReference>
<reference evidence="1 2" key="1">
    <citation type="journal article" date="2014" name="Int. J. Syst. Evol. Microbiol.">
        <title>Complete genome sequence of Corynebacterium casei LMG S-19264T (=DSM 44701T), isolated from a smear-ripened cheese.</title>
        <authorList>
            <consortium name="US DOE Joint Genome Institute (JGI-PGF)"/>
            <person name="Walter F."/>
            <person name="Albersmeier A."/>
            <person name="Kalinowski J."/>
            <person name="Ruckert C."/>
        </authorList>
    </citation>
    <scope>NUCLEOTIDE SEQUENCE [LARGE SCALE GENOMIC DNA]</scope>
    <source>
        <strain evidence="1 2">CGMCC 1.12925</strain>
    </source>
</reference>
<dbReference type="EMBL" id="BMGL01000005">
    <property type="protein sequence ID" value="GGE10737.1"/>
    <property type="molecule type" value="Genomic_DNA"/>
</dbReference>
<gene>
    <name evidence="1" type="ORF">GCM10010831_10260</name>
</gene>
<keyword evidence="2" id="KW-1185">Reference proteome</keyword>